<protein>
    <submittedName>
        <fullName evidence="2">Uncharacterized protein</fullName>
    </submittedName>
</protein>
<name>A0AAN7V5L0_9COLE</name>
<evidence type="ECO:0000313" key="2">
    <source>
        <dbReference type="EMBL" id="KAK5642370.1"/>
    </source>
</evidence>
<reference evidence="2 3" key="1">
    <citation type="journal article" date="2024" name="Insects">
        <title>An Improved Chromosome-Level Genome Assembly of the Firefly Pyrocoelia pectoralis.</title>
        <authorList>
            <person name="Fu X."/>
            <person name="Meyer-Rochow V.B."/>
            <person name="Ballantyne L."/>
            <person name="Zhu X."/>
        </authorList>
    </citation>
    <scope>NUCLEOTIDE SEQUENCE [LARGE SCALE GENOMIC DNA]</scope>
    <source>
        <strain evidence="2">XCY_ONT2</strain>
    </source>
</reference>
<dbReference type="AlphaFoldDB" id="A0AAN7V5L0"/>
<evidence type="ECO:0000313" key="3">
    <source>
        <dbReference type="Proteomes" id="UP001329430"/>
    </source>
</evidence>
<proteinExistence type="predicted"/>
<gene>
    <name evidence="2" type="ORF">RI129_008537</name>
</gene>
<comment type="caution">
    <text evidence="2">The sequence shown here is derived from an EMBL/GenBank/DDBJ whole genome shotgun (WGS) entry which is preliminary data.</text>
</comment>
<dbReference type="EMBL" id="JAVRBK010000006">
    <property type="protein sequence ID" value="KAK5642370.1"/>
    <property type="molecule type" value="Genomic_DNA"/>
</dbReference>
<dbReference type="Proteomes" id="UP001329430">
    <property type="component" value="Chromosome 6"/>
</dbReference>
<accession>A0AAN7V5L0</accession>
<feature type="region of interest" description="Disordered" evidence="1">
    <location>
        <begin position="38"/>
        <end position="67"/>
    </location>
</feature>
<evidence type="ECO:0000256" key="1">
    <source>
        <dbReference type="SAM" id="MobiDB-lite"/>
    </source>
</evidence>
<keyword evidence="3" id="KW-1185">Reference proteome</keyword>
<feature type="compositionally biased region" description="Basic and acidic residues" evidence="1">
    <location>
        <begin position="55"/>
        <end position="67"/>
    </location>
</feature>
<feature type="compositionally biased region" description="Basic residues" evidence="1">
    <location>
        <begin position="38"/>
        <end position="51"/>
    </location>
</feature>
<organism evidence="2 3">
    <name type="scientific">Pyrocoelia pectoralis</name>
    <dbReference type="NCBI Taxonomy" id="417401"/>
    <lineage>
        <taxon>Eukaryota</taxon>
        <taxon>Metazoa</taxon>
        <taxon>Ecdysozoa</taxon>
        <taxon>Arthropoda</taxon>
        <taxon>Hexapoda</taxon>
        <taxon>Insecta</taxon>
        <taxon>Pterygota</taxon>
        <taxon>Neoptera</taxon>
        <taxon>Endopterygota</taxon>
        <taxon>Coleoptera</taxon>
        <taxon>Polyphaga</taxon>
        <taxon>Elateriformia</taxon>
        <taxon>Elateroidea</taxon>
        <taxon>Lampyridae</taxon>
        <taxon>Lampyrinae</taxon>
        <taxon>Pyrocoelia</taxon>
    </lineage>
</organism>
<sequence>MKILRVLTGREYSDRIRNTKLRDECGIEDVVKFSTLRRKGPRPTHYGKKLPKQLLEAKSESRRSQGKREQLVLNILRRGVKEELCESLP</sequence>